<dbReference type="Proteomes" id="UP001179952">
    <property type="component" value="Unassembled WGS sequence"/>
</dbReference>
<reference evidence="2" key="1">
    <citation type="journal article" date="2023" name="Nat. Commun.">
        <title>Diploid and tetraploid genomes of Acorus and the evolution of monocots.</title>
        <authorList>
            <person name="Ma L."/>
            <person name="Liu K.W."/>
            <person name="Li Z."/>
            <person name="Hsiao Y.Y."/>
            <person name="Qi Y."/>
            <person name="Fu T."/>
            <person name="Tang G.D."/>
            <person name="Zhang D."/>
            <person name="Sun W.H."/>
            <person name="Liu D.K."/>
            <person name="Li Y."/>
            <person name="Chen G.Z."/>
            <person name="Liu X.D."/>
            <person name="Liao X.Y."/>
            <person name="Jiang Y.T."/>
            <person name="Yu X."/>
            <person name="Hao Y."/>
            <person name="Huang J."/>
            <person name="Zhao X.W."/>
            <person name="Ke S."/>
            <person name="Chen Y.Y."/>
            <person name="Wu W.L."/>
            <person name="Hsu J.L."/>
            <person name="Lin Y.F."/>
            <person name="Huang M.D."/>
            <person name="Li C.Y."/>
            <person name="Huang L."/>
            <person name="Wang Z.W."/>
            <person name="Zhao X."/>
            <person name="Zhong W.Y."/>
            <person name="Peng D.H."/>
            <person name="Ahmad S."/>
            <person name="Lan S."/>
            <person name="Zhang J.S."/>
            <person name="Tsai W.C."/>
            <person name="Van de Peer Y."/>
            <person name="Liu Z.J."/>
        </authorList>
    </citation>
    <scope>NUCLEOTIDE SEQUENCE</scope>
    <source>
        <strain evidence="2">SCP</strain>
    </source>
</reference>
<dbReference type="PANTHER" id="PTHR33116">
    <property type="entry name" value="REVERSE TRANSCRIPTASE ZINC-BINDING DOMAIN-CONTAINING PROTEIN-RELATED-RELATED"/>
    <property type="match status" value="1"/>
</dbReference>
<keyword evidence="3" id="KW-1185">Reference proteome</keyword>
<reference evidence="2" key="2">
    <citation type="submission" date="2023-06" db="EMBL/GenBank/DDBJ databases">
        <authorList>
            <person name="Ma L."/>
            <person name="Liu K.-W."/>
            <person name="Li Z."/>
            <person name="Hsiao Y.-Y."/>
            <person name="Qi Y."/>
            <person name="Fu T."/>
            <person name="Tang G."/>
            <person name="Zhang D."/>
            <person name="Sun W.-H."/>
            <person name="Liu D.-K."/>
            <person name="Li Y."/>
            <person name="Chen G.-Z."/>
            <person name="Liu X.-D."/>
            <person name="Liao X.-Y."/>
            <person name="Jiang Y.-T."/>
            <person name="Yu X."/>
            <person name="Hao Y."/>
            <person name="Huang J."/>
            <person name="Zhao X.-W."/>
            <person name="Ke S."/>
            <person name="Chen Y.-Y."/>
            <person name="Wu W.-L."/>
            <person name="Hsu J.-L."/>
            <person name="Lin Y.-F."/>
            <person name="Huang M.-D."/>
            <person name="Li C.-Y."/>
            <person name="Huang L."/>
            <person name="Wang Z.-W."/>
            <person name="Zhao X."/>
            <person name="Zhong W.-Y."/>
            <person name="Peng D.-H."/>
            <person name="Ahmad S."/>
            <person name="Lan S."/>
            <person name="Zhang J.-S."/>
            <person name="Tsai W.-C."/>
            <person name="Van De Peer Y."/>
            <person name="Liu Z.-J."/>
        </authorList>
    </citation>
    <scope>NUCLEOTIDE SEQUENCE</scope>
    <source>
        <strain evidence="2">SCP</strain>
        <tissue evidence="2">Leaves</tissue>
    </source>
</reference>
<evidence type="ECO:0000259" key="1">
    <source>
        <dbReference type="PROSITE" id="PS50878"/>
    </source>
</evidence>
<gene>
    <name evidence="2" type="ORF">QJS04_geneDACA021349</name>
</gene>
<name>A0AAV9BMW4_ACOGR</name>
<proteinExistence type="predicted"/>
<accession>A0AAV9BMW4</accession>
<dbReference type="InterPro" id="IPR000477">
    <property type="entry name" value="RT_dom"/>
</dbReference>
<dbReference type="EMBL" id="JAUJYN010000002">
    <property type="protein sequence ID" value="KAK1277742.1"/>
    <property type="molecule type" value="Genomic_DNA"/>
</dbReference>
<comment type="caution">
    <text evidence="2">The sequence shown here is derived from an EMBL/GenBank/DDBJ whole genome shotgun (WGS) entry which is preliminary data.</text>
</comment>
<evidence type="ECO:0000313" key="3">
    <source>
        <dbReference type="Proteomes" id="UP001179952"/>
    </source>
</evidence>
<dbReference type="PROSITE" id="PS50878">
    <property type="entry name" value="RT_POL"/>
    <property type="match status" value="1"/>
</dbReference>
<evidence type="ECO:0000313" key="2">
    <source>
        <dbReference type="EMBL" id="KAK1277742.1"/>
    </source>
</evidence>
<dbReference type="PANTHER" id="PTHR33116:SF76">
    <property type="entry name" value="DUF4283 DOMAIN-CONTAINING PROTEIN"/>
    <property type="match status" value="1"/>
</dbReference>
<sequence length="292" mass="32778">MASKKIEPFTKASNVVSHLLFADDLILFTAATTKSGKGLKEILDKFAILSGLELNRGKSQVFYWGRADQHPQFVAALGIEEGRLPVTYLGLPLFTWALSPRLCLPLVDKLRKRLQLWHGHILSLAGRLELAKSTLLSFQNYWSAAFLLPRGTIKAMEKVIRSFIWGGPTLKGAIHHVKWDTICSPKAEGGLGLKHITDWVQATAGARLWEVLSGKESLWVAWVTKRYLSKQKVWEVPISSSGSWAWPHILSSRTWIQPKRKGLVREVRCPMCKAEAESIDHLSLHCSYGAFL</sequence>
<protein>
    <submittedName>
        <fullName evidence="2">Ribonuclease H protein</fullName>
    </submittedName>
</protein>
<dbReference type="AlphaFoldDB" id="A0AAV9BMW4"/>
<feature type="domain" description="Reverse transcriptase" evidence="1">
    <location>
        <begin position="1"/>
        <end position="93"/>
    </location>
</feature>
<organism evidence="2 3">
    <name type="scientific">Acorus gramineus</name>
    <name type="common">Dwarf sweet flag</name>
    <dbReference type="NCBI Taxonomy" id="55184"/>
    <lineage>
        <taxon>Eukaryota</taxon>
        <taxon>Viridiplantae</taxon>
        <taxon>Streptophyta</taxon>
        <taxon>Embryophyta</taxon>
        <taxon>Tracheophyta</taxon>
        <taxon>Spermatophyta</taxon>
        <taxon>Magnoliopsida</taxon>
        <taxon>Liliopsida</taxon>
        <taxon>Acoraceae</taxon>
        <taxon>Acorus</taxon>
    </lineage>
</organism>